<feature type="signal peptide" evidence="1">
    <location>
        <begin position="1"/>
        <end position="21"/>
    </location>
</feature>
<feature type="domain" description="Peptidase S6" evidence="2">
    <location>
        <begin position="22"/>
        <end position="63"/>
    </location>
</feature>
<dbReference type="EMBL" id="AASURL010000149">
    <property type="protein sequence ID" value="EFH0368281.1"/>
    <property type="molecule type" value="Genomic_DNA"/>
</dbReference>
<protein>
    <recommendedName>
        <fullName evidence="2">Peptidase S6 domain-containing protein</fullName>
    </recommendedName>
</protein>
<dbReference type="Proteomes" id="UP000521991">
    <property type="component" value="Unassembled WGS sequence"/>
</dbReference>
<feature type="chain" id="PRO_5035858595" description="Peptidase S6 domain-containing protein" evidence="1">
    <location>
        <begin position="22"/>
        <end position="63"/>
    </location>
</feature>
<evidence type="ECO:0000259" key="2">
    <source>
        <dbReference type="PROSITE" id="PS51691"/>
    </source>
</evidence>
<dbReference type="AlphaFoldDB" id="A0A8S7RN38"/>
<evidence type="ECO:0000313" key="4">
    <source>
        <dbReference type="Proteomes" id="UP000521991"/>
    </source>
</evidence>
<accession>A0A8S7RN38</accession>
<evidence type="ECO:0000256" key="1">
    <source>
        <dbReference type="SAM" id="SignalP"/>
    </source>
</evidence>
<organism evidence="3 4">
    <name type="scientific">Escherichia coli</name>
    <dbReference type="NCBI Taxonomy" id="562"/>
    <lineage>
        <taxon>Bacteria</taxon>
        <taxon>Pseudomonadati</taxon>
        <taxon>Pseudomonadota</taxon>
        <taxon>Gammaproteobacteria</taxon>
        <taxon>Enterobacterales</taxon>
        <taxon>Enterobacteriaceae</taxon>
        <taxon>Escherichia</taxon>
    </lineage>
</organism>
<dbReference type="PROSITE" id="PS51691">
    <property type="entry name" value="PEPTIDASE_S6"/>
    <property type="match status" value="1"/>
</dbReference>
<comment type="caution">
    <text evidence="3">The sequence shown here is derived from an EMBL/GenBank/DDBJ whole genome shotgun (WGS) entry which is preliminary data.</text>
</comment>
<proteinExistence type="predicted"/>
<dbReference type="Pfam" id="PF02395">
    <property type="entry name" value="Peptidase_S6"/>
    <property type="match status" value="1"/>
</dbReference>
<dbReference type="Gene3D" id="2.40.10.120">
    <property type="match status" value="1"/>
</dbReference>
<dbReference type="InterPro" id="IPR030396">
    <property type="entry name" value="Peptidase_S6_dom"/>
</dbReference>
<keyword evidence="1" id="KW-0732">Signal</keyword>
<name>A0A8S7RN38_ECOLX</name>
<dbReference type="GO" id="GO:0004175">
    <property type="term" value="F:endopeptidase activity"/>
    <property type="evidence" value="ECO:0007669"/>
    <property type="project" value="InterPro"/>
</dbReference>
<sequence>MQKKKVICLAILSFFPLVVLASDVGNILPYQTYRDFSENKGEFSPGATNIPLYNKNGTLVPFE</sequence>
<gene>
    <name evidence="3" type="ORF">BGM66_004831</name>
</gene>
<reference evidence="3 4" key="1">
    <citation type="submission" date="2020-02" db="EMBL/GenBank/DDBJ databases">
        <authorList>
            <consortium name="PulseNet: The National Subtyping Network for Foodborne Disease Surveillance"/>
            <person name="Tarr C.L."/>
            <person name="Trees E."/>
            <person name="Katz L.S."/>
            <person name="Carleton-Romer H.A."/>
            <person name="Stroika S."/>
            <person name="Kucerova Z."/>
            <person name="Roache K.F."/>
            <person name="Sabol A.L."/>
            <person name="Besser J."/>
            <person name="Gerner-Smidt P."/>
        </authorList>
    </citation>
    <scope>NUCLEOTIDE SEQUENCE [LARGE SCALE GENOMIC DNA]</scope>
    <source>
        <strain evidence="3 4">PNUSAE004166</strain>
    </source>
</reference>
<evidence type="ECO:0000313" key="3">
    <source>
        <dbReference type="EMBL" id="EFH0368281.1"/>
    </source>
</evidence>